<evidence type="ECO:0000256" key="1">
    <source>
        <dbReference type="SAM" id="MobiDB-lite"/>
    </source>
</evidence>
<feature type="compositionally biased region" description="Polar residues" evidence="1">
    <location>
        <begin position="1"/>
        <end position="19"/>
    </location>
</feature>
<keyword evidence="4" id="KW-1185">Reference proteome</keyword>
<evidence type="ECO:0000313" key="4">
    <source>
        <dbReference type="Proteomes" id="UP000292507"/>
    </source>
</evidence>
<comment type="caution">
    <text evidence="3">The sequence shown here is derived from an EMBL/GenBank/DDBJ whole genome shotgun (WGS) entry which is preliminary data.</text>
</comment>
<dbReference type="AlphaFoldDB" id="A0A4Q7Y4Z6"/>
<feature type="transmembrane region" description="Helical" evidence="2">
    <location>
        <begin position="176"/>
        <end position="200"/>
    </location>
</feature>
<keyword evidence="2" id="KW-1133">Transmembrane helix</keyword>
<accession>A0A4Q7Y4Z6</accession>
<feature type="transmembrane region" description="Helical" evidence="2">
    <location>
        <begin position="26"/>
        <end position="45"/>
    </location>
</feature>
<feature type="transmembrane region" description="Helical" evidence="2">
    <location>
        <begin position="251"/>
        <end position="268"/>
    </location>
</feature>
<feature type="transmembrane region" description="Helical" evidence="2">
    <location>
        <begin position="147"/>
        <end position="164"/>
    </location>
</feature>
<keyword evidence="2" id="KW-0472">Membrane</keyword>
<keyword evidence="2" id="KW-0812">Transmembrane</keyword>
<feature type="transmembrane region" description="Helical" evidence="2">
    <location>
        <begin position="299"/>
        <end position="330"/>
    </location>
</feature>
<feature type="transmembrane region" description="Helical" evidence="2">
    <location>
        <begin position="274"/>
        <end position="292"/>
    </location>
</feature>
<dbReference type="OrthoDB" id="5178168at2"/>
<gene>
    <name evidence="3" type="ORF">BKA19_0564</name>
</gene>
<evidence type="ECO:0000256" key="2">
    <source>
        <dbReference type="SAM" id="Phobius"/>
    </source>
</evidence>
<feature type="region of interest" description="Disordered" evidence="1">
    <location>
        <begin position="1"/>
        <end position="20"/>
    </location>
</feature>
<protein>
    <submittedName>
        <fullName evidence="3">Uncharacterized protein</fullName>
    </submittedName>
</protein>
<dbReference type="Proteomes" id="UP000292507">
    <property type="component" value="Unassembled WGS sequence"/>
</dbReference>
<sequence length="544" mass="56138">MLLTASPQSGRPAPSTTPARRTAGRLLARPVAVTGVCALVLALLVEAAPVVGGDLVAQEWWASWASSNRAPVDLGWYGGVTVASYSLLSPWAGALLGLPLVGVLGTVLGATSTAALLGRLRPPPARWTAAGVVGAGMWAANEWSGRTTFGLGAALGCLALVVVTGRGRAGRLTGGVLAALAGATSPVAAAFLVLAAAAWWLGAQRGTRWSAVRLRPVEPWVIAVGALLSVAAAKLLGAVSGPQPTSAHQMLAAVAAAALTAALVPVAHRALRTGALLTALLLLATWLISSPVGSTSTRLVLLFAAPVVVAVGRTRPAGTFLAAVAVVWLLPPVVVRDLMPRDAAPPAPQAETLLAELRARGPVGRIEVVPLNSHEESMSVAQGVPLARGWLRQLDTVHAGLFYDGTLDAGTYLAWLRNAGVSYVVLPSGPLDWPTGGEARLLREGVPGLREVWSDRSWRLFEVSGGGMVRGGATLVSSDRSRLVVDVPAAGQVEVALRWSQWSTVEGPDGCVSPGDRDGWTMLTADRPGRYVLSSAWLPTGQCD</sequence>
<name>A0A4Q7Y4Z6_9ACTN</name>
<proteinExistence type="predicted"/>
<reference evidence="3 4" key="1">
    <citation type="submission" date="2019-02" db="EMBL/GenBank/DDBJ databases">
        <title>Sequencing the genomes of 1000 actinobacteria strains.</title>
        <authorList>
            <person name="Klenk H.-P."/>
        </authorList>
    </citation>
    <scope>NUCLEOTIDE SEQUENCE [LARGE SCALE GENOMIC DNA]</scope>
    <source>
        <strain evidence="3 4">DSM 44509</strain>
    </source>
</reference>
<evidence type="ECO:0000313" key="3">
    <source>
        <dbReference type="EMBL" id="RZU30929.1"/>
    </source>
</evidence>
<feature type="transmembrane region" description="Helical" evidence="2">
    <location>
        <begin position="91"/>
        <end position="117"/>
    </location>
</feature>
<dbReference type="EMBL" id="SHKV01000001">
    <property type="protein sequence ID" value="RZU30929.1"/>
    <property type="molecule type" value="Genomic_DNA"/>
</dbReference>
<dbReference type="RefSeq" id="WP_130504147.1">
    <property type="nucleotide sequence ID" value="NZ_SHKV01000001.1"/>
</dbReference>
<feature type="transmembrane region" description="Helical" evidence="2">
    <location>
        <begin position="220"/>
        <end position="239"/>
    </location>
</feature>
<organism evidence="3 4">
    <name type="scientific">Blastococcus saxobsidens</name>
    <dbReference type="NCBI Taxonomy" id="138336"/>
    <lineage>
        <taxon>Bacteria</taxon>
        <taxon>Bacillati</taxon>
        <taxon>Actinomycetota</taxon>
        <taxon>Actinomycetes</taxon>
        <taxon>Geodermatophilales</taxon>
        <taxon>Geodermatophilaceae</taxon>
        <taxon>Blastococcus</taxon>
    </lineage>
</organism>